<dbReference type="SMART" id="SM00320">
    <property type="entry name" value="WD40"/>
    <property type="match status" value="7"/>
</dbReference>
<dbReference type="Gene3D" id="2.130.10.10">
    <property type="entry name" value="YVTN repeat-like/Quinoprotein amine dehydrogenase"/>
    <property type="match status" value="3"/>
</dbReference>
<dbReference type="Pfam" id="PF00400">
    <property type="entry name" value="WD40"/>
    <property type="match status" value="5"/>
</dbReference>
<dbReference type="PROSITE" id="PS50082">
    <property type="entry name" value="WD_REPEATS_2"/>
    <property type="match status" value="4"/>
</dbReference>
<feature type="coiled-coil region" evidence="10">
    <location>
        <begin position="54"/>
        <end position="102"/>
    </location>
</feature>
<reference evidence="14" key="1">
    <citation type="submission" date="2025-08" db="UniProtKB">
        <authorList>
            <consortium name="RefSeq"/>
        </authorList>
    </citation>
    <scope>IDENTIFICATION</scope>
    <source>
        <tissue evidence="14">Whole organism</tissue>
    </source>
</reference>
<proteinExistence type="inferred from homology"/>
<dbReference type="FunFam" id="2.130.10.10:FF:000498">
    <property type="entry name" value="Striatin 3"/>
    <property type="match status" value="1"/>
</dbReference>
<evidence type="ECO:0000256" key="2">
    <source>
        <dbReference type="ARBA" id="ARBA00009616"/>
    </source>
</evidence>
<evidence type="ECO:0000256" key="9">
    <source>
        <dbReference type="PROSITE-ProRule" id="PRU00221"/>
    </source>
</evidence>
<comment type="subcellular location">
    <subcellularLocation>
        <location evidence="1">Cytoplasm</location>
    </subcellularLocation>
</comment>
<feature type="repeat" description="WD" evidence="9">
    <location>
        <begin position="437"/>
        <end position="470"/>
    </location>
</feature>
<protein>
    <submittedName>
        <fullName evidence="14">Striatin-3</fullName>
    </submittedName>
</protein>
<dbReference type="PROSITE" id="PS00678">
    <property type="entry name" value="WD_REPEATS_1"/>
    <property type="match status" value="2"/>
</dbReference>
<dbReference type="InterPro" id="IPR001680">
    <property type="entry name" value="WD40_rpt"/>
</dbReference>
<evidence type="ECO:0000256" key="11">
    <source>
        <dbReference type="SAM" id="MobiDB-lite"/>
    </source>
</evidence>
<dbReference type="PRINTS" id="PR00320">
    <property type="entry name" value="GPROTEINBRPT"/>
</dbReference>
<keyword evidence="8 10" id="KW-0175">Coiled coil</keyword>
<dbReference type="InterPro" id="IPR020472">
    <property type="entry name" value="WD40_PAC1"/>
</dbReference>
<dbReference type="FunFam" id="1.20.5.300:FF:000001">
    <property type="entry name" value="striatin isoform X1"/>
    <property type="match status" value="1"/>
</dbReference>
<dbReference type="InterPro" id="IPR013258">
    <property type="entry name" value="Striatin_N"/>
</dbReference>
<dbReference type="InterPro" id="IPR036322">
    <property type="entry name" value="WD40_repeat_dom_sf"/>
</dbReference>
<gene>
    <name evidence="14" type="primary">LOC108674646</name>
</gene>
<keyword evidence="3" id="KW-0963">Cytoplasm</keyword>
<dbReference type="KEGG" id="hazt:108674646"/>
<evidence type="ECO:0000256" key="8">
    <source>
        <dbReference type="ARBA" id="ARBA00023054"/>
    </source>
</evidence>
<evidence type="ECO:0000256" key="7">
    <source>
        <dbReference type="ARBA" id="ARBA00022860"/>
    </source>
</evidence>
<feature type="repeat" description="WD" evidence="9">
    <location>
        <begin position="384"/>
        <end position="425"/>
    </location>
</feature>
<feature type="domain" description="Striatin N-terminal" evidence="12">
    <location>
        <begin position="36"/>
        <end position="176"/>
    </location>
</feature>
<dbReference type="InterPro" id="IPR019775">
    <property type="entry name" value="WD40_repeat_CS"/>
</dbReference>
<dbReference type="InterPro" id="IPR051488">
    <property type="entry name" value="WD_repeat_striatin"/>
</dbReference>
<evidence type="ECO:0000313" key="13">
    <source>
        <dbReference type="Proteomes" id="UP000694843"/>
    </source>
</evidence>
<dbReference type="InterPro" id="IPR015943">
    <property type="entry name" value="WD40/YVTN_repeat-like_dom_sf"/>
</dbReference>
<feature type="region of interest" description="Disordered" evidence="11">
    <location>
        <begin position="1"/>
        <end position="22"/>
    </location>
</feature>
<dbReference type="RefSeq" id="XP_018018095.1">
    <property type="nucleotide sequence ID" value="XM_018162606.2"/>
</dbReference>
<evidence type="ECO:0000259" key="12">
    <source>
        <dbReference type="Pfam" id="PF08232"/>
    </source>
</evidence>
<dbReference type="CDD" id="cd00200">
    <property type="entry name" value="WD40"/>
    <property type="match status" value="1"/>
</dbReference>
<feature type="region of interest" description="Disordered" evidence="11">
    <location>
        <begin position="258"/>
        <end position="297"/>
    </location>
</feature>
<dbReference type="GeneID" id="108674646"/>
<evidence type="ECO:0000256" key="5">
    <source>
        <dbReference type="ARBA" id="ARBA00022574"/>
    </source>
</evidence>
<dbReference type="Proteomes" id="UP000694843">
    <property type="component" value="Unplaced"/>
</dbReference>
<evidence type="ECO:0000256" key="3">
    <source>
        <dbReference type="ARBA" id="ARBA00022490"/>
    </source>
</evidence>
<feature type="compositionally biased region" description="Gly residues" evidence="11">
    <location>
        <begin position="190"/>
        <end position="205"/>
    </location>
</feature>
<keyword evidence="6" id="KW-0677">Repeat</keyword>
<evidence type="ECO:0000313" key="14">
    <source>
        <dbReference type="RefSeq" id="XP_018018095.1"/>
    </source>
</evidence>
<evidence type="ECO:0000256" key="6">
    <source>
        <dbReference type="ARBA" id="ARBA00022737"/>
    </source>
</evidence>
<comment type="similarity">
    <text evidence="2">Belongs to the WD repeat striatin family.</text>
</comment>
<evidence type="ECO:0000256" key="1">
    <source>
        <dbReference type="ARBA" id="ARBA00004496"/>
    </source>
</evidence>
<dbReference type="GO" id="GO:0005516">
    <property type="term" value="F:calmodulin binding"/>
    <property type="evidence" value="ECO:0007669"/>
    <property type="project" value="UniProtKB-KW"/>
</dbReference>
<feature type="region of interest" description="Disordered" evidence="11">
    <location>
        <begin position="190"/>
        <end position="240"/>
    </location>
</feature>
<dbReference type="SUPFAM" id="SSF50978">
    <property type="entry name" value="WD40 repeat-like"/>
    <property type="match status" value="1"/>
</dbReference>
<name>A0A8B7NWK1_HYAAZ</name>
<dbReference type="Gene3D" id="1.20.5.300">
    <property type="match status" value="1"/>
</dbReference>
<dbReference type="Pfam" id="PF08232">
    <property type="entry name" value="Striatin"/>
    <property type="match status" value="1"/>
</dbReference>
<keyword evidence="7" id="KW-0112">Calmodulin-binding</keyword>
<dbReference type="GO" id="GO:0005737">
    <property type="term" value="C:cytoplasm"/>
    <property type="evidence" value="ECO:0007669"/>
    <property type="project" value="UniProtKB-SubCell"/>
</dbReference>
<evidence type="ECO:0000256" key="10">
    <source>
        <dbReference type="SAM" id="Coils"/>
    </source>
</evidence>
<dbReference type="OrthoDB" id="727118at2759"/>
<dbReference type="PANTHER" id="PTHR15653:SF0">
    <property type="entry name" value="CONNECTOR OF KINASE TO AP-1, ISOFORM E"/>
    <property type="match status" value="1"/>
</dbReference>
<evidence type="ECO:0000256" key="4">
    <source>
        <dbReference type="ARBA" id="ARBA00022553"/>
    </source>
</evidence>
<feature type="repeat" description="WD" evidence="9">
    <location>
        <begin position="490"/>
        <end position="522"/>
    </location>
</feature>
<dbReference type="AlphaFoldDB" id="A0A8B7NWK1"/>
<organism evidence="13 14">
    <name type="scientific">Hyalella azteca</name>
    <name type="common">Amphipod</name>
    <dbReference type="NCBI Taxonomy" id="294128"/>
    <lineage>
        <taxon>Eukaryota</taxon>
        <taxon>Metazoa</taxon>
        <taxon>Ecdysozoa</taxon>
        <taxon>Arthropoda</taxon>
        <taxon>Crustacea</taxon>
        <taxon>Multicrustacea</taxon>
        <taxon>Malacostraca</taxon>
        <taxon>Eumalacostraca</taxon>
        <taxon>Peracarida</taxon>
        <taxon>Amphipoda</taxon>
        <taxon>Senticaudata</taxon>
        <taxon>Talitrida</taxon>
        <taxon>Talitroidea</taxon>
        <taxon>Hyalellidae</taxon>
        <taxon>Hyalella</taxon>
    </lineage>
</organism>
<keyword evidence="4" id="KW-0597">Phosphoprotein</keyword>
<dbReference type="PROSITE" id="PS50294">
    <property type="entry name" value="WD_REPEATS_REGION"/>
    <property type="match status" value="4"/>
</dbReference>
<dbReference type="OMA" id="SKCSQEV"/>
<keyword evidence="13" id="KW-1185">Reference proteome</keyword>
<accession>A0A8B7NWK1</accession>
<dbReference type="PANTHER" id="PTHR15653">
    <property type="entry name" value="STRIATIN"/>
    <property type="match status" value="1"/>
</dbReference>
<keyword evidence="5 9" id="KW-0853">WD repeat</keyword>
<feature type="compositionally biased region" description="Acidic residues" evidence="11">
    <location>
        <begin position="261"/>
        <end position="279"/>
    </location>
</feature>
<sequence>MDESSSQNQIGGGIPSSSATNRQNLDEATPRVQYSIPGILHFIQHEWARFEMERSQWELEKAELQAKIAFLNGERTGQENLKNDLVRRIKMLEYALKQERAKYHKLKFGSDLVQGSGEPPPGLLDDLGDDAGRLDGGIGDTSASILSCTASNASWKQSRQLLRQYLQEIGYTDTIIDIRSNRVRSLLGISGGEGSGEEGTGGGGTAPTINGGSELTAAKRPADQTPLRWTQPKKSMTSLEAQIKDAEKAVLENFDFLASEADMEVDDDDDDDDQEEEDEMNRMKGAQNLDGDEEGDAVDSLDQDFRYLSGSADLEDGSAAAAAGFGSRGVFVGGGGGPVGGEEDALEGLGELAQLTVTNEADTAYDISSSKETYRKTWSAKYTLRSHFDGVRALCFHPSEQALITASEDATLKLWNLQKTVPAKKSLSLDVEPVYTFRGHMGPVLCLAITGDGEKCFSAGLDGDIRIWNVPSINVDPYDSYESSVELGSLSGHLDAVWGLCCHPHRPQLLSCSSDNTVRLWSPQPLRAPLLSTYHLLKDGVPTSVDFVYESSNQFVTSFDTANCVIYDLETGKPVTRLDTDSADSSNTGSNLTRQINKVVSHPTLPLTITAHEDRHIRFWDNHTGQLVQSMVAHLDSVTSLATDANGLYLLSGSHDCSIRLWQLDSKQCVQEITAHRKKFDESIFDVAFHPTKAFIASAGADALAKVFV</sequence>
<feature type="repeat" description="WD" evidence="9">
    <location>
        <begin position="631"/>
        <end position="672"/>
    </location>
</feature>